<keyword evidence="2" id="KW-1133">Transmembrane helix</keyword>
<name>A0A1A8WR74_PLAOA</name>
<feature type="region of interest" description="Disordered" evidence="1">
    <location>
        <begin position="252"/>
        <end position="278"/>
    </location>
</feature>
<protein>
    <submittedName>
        <fullName evidence="3">PIR Superfamily Protein</fullName>
    </submittedName>
</protein>
<evidence type="ECO:0000256" key="2">
    <source>
        <dbReference type="SAM" id="Phobius"/>
    </source>
</evidence>
<feature type="transmembrane region" description="Helical" evidence="2">
    <location>
        <begin position="286"/>
        <end position="304"/>
    </location>
</feature>
<dbReference type="EMBL" id="FLQU01002044">
    <property type="protein sequence ID" value="SBS95415.1"/>
    <property type="molecule type" value="Genomic_DNA"/>
</dbReference>
<gene>
    <name evidence="3" type="ORF">POVCU2_0095670</name>
</gene>
<dbReference type="Pfam" id="PF05795">
    <property type="entry name" value="Plasmodium_Vir"/>
    <property type="match status" value="1"/>
</dbReference>
<evidence type="ECO:0000313" key="4">
    <source>
        <dbReference type="Proteomes" id="UP000078560"/>
    </source>
</evidence>
<feature type="compositionally biased region" description="Polar residues" evidence="1">
    <location>
        <begin position="254"/>
        <end position="277"/>
    </location>
</feature>
<reference evidence="4" key="1">
    <citation type="submission" date="2016-05" db="EMBL/GenBank/DDBJ databases">
        <authorList>
            <person name="Naeem Raeece"/>
        </authorList>
    </citation>
    <scope>NUCLEOTIDE SEQUENCE [LARGE SCALE GENOMIC DNA]</scope>
</reference>
<dbReference type="AlphaFoldDB" id="A0A1A8WR74"/>
<dbReference type="InterPro" id="IPR008780">
    <property type="entry name" value="Plasmodium_Vir"/>
</dbReference>
<accession>A0A1A8WR74</accession>
<keyword evidence="2" id="KW-0812">Transmembrane</keyword>
<evidence type="ECO:0000313" key="3">
    <source>
        <dbReference type="EMBL" id="SBS95415.1"/>
    </source>
</evidence>
<sequence>MSTRTTDPILYELEKKYPILSRLPLFRIYNKFYTYSKRPAENSICSIYIKKGYENLSDTLSTCEKIEKIIVYTKYIVPNFPLINIDKYCEHLSYFIYEKIKNITTKNNYEDLYKALNEAKVRYISNHDNCNIRNFKNNEEEYNKKKELFFRGEILQWIKKNYEELFSGNKTFCNNYFQDCVNFYNENIKNEYCKLAKLHDNEIKSFLNNFKVTKQFLEGKRVNITIDDIPSPLKSTCAPEPKIELEERKIGSLPSGNSRISSDVHSNDETTPIGSPNSDKDKTLEILLSVAAALFLVFPILYKFTPFGTWLHNRIEMNKGKFDPEEKNEELNIDNFENENIISYGDMYNINYHSAQNS</sequence>
<proteinExistence type="predicted"/>
<evidence type="ECO:0000256" key="1">
    <source>
        <dbReference type="SAM" id="MobiDB-lite"/>
    </source>
</evidence>
<organism evidence="3 4">
    <name type="scientific">Plasmodium ovale curtisi</name>
    <dbReference type="NCBI Taxonomy" id="864141"/>
    <lineage>
        <taxon>Eukaryota</taxon>
        <taxon>Sar</taxon>
        <taxon>Alveolata</taxon>
        <taxon>Apicomplexa</taxon>
        <taxon>Aconoidasida</taxon>
        <taxon>Haemosporida</taxon>
        <taxon>Plasmodiidae</taxon>
        <taxon>Plasmodium</taxon>
        <taxon>Plasmodium (Plasmodium)</taxon>
    </lineage>
</organism>
<dbReference type="Proteomes" id="UP000078560">
    <property type="component" value="Unassembled WGS sequence"/>
</dbReference>
<keyword evidence="2" id="KW-0472">Membrane</keyword>